<dbReference type="Proteomes" id="UP001501166">
    <property type="component" value="Unassembled WGS sequence"/>
</dbReference>
<dbReference type="PANTHER" id="PTHR43649">
    <property type="entry name" value="ARABINOSE-BINDING PROTEIN-RELATED"/>
    <property type="match status" value="1"/>
</dbReference>
<evidence type="ECO:0000256" key="4">
    <source>
        <dbReference type="ARBA" id="ARBA00023139"/>
    </source>
</evidence>
<organism evidence="7 8">
    <name type="scientific">Alkalibacterium iburiense</name>
    <dbReference type="NCBI Taxonomy" id="290589"/>
    <lineage>
        <taxon>Bacteria</taxon>
        <taxon>Bacillati</taxon>
        <taxon>Bacillota</taxon>
        <taxon>Bacilli</taxon>
        <taxon>Lactobacillales</taxon>
        <taxon>Carnobacteriaceae</taxon>
        <taxon>Alkalibacterium</taxon>
    </lineage>
</organism>
<comment type="caution">
    <text evidence="7">The sequence shown here is derived from an EMBL/GenBank/DDBJ whole genome shotgun (WGS) entry which is preliminary data.</text>
</comment>
<sequence>MIKLNKKLSTVVMLSSLILMACGNGDGETAESTNNGNDNNTDETSVEAGTYFESLTVMAPTFETTAPPADNEWELNVEEVAGVDLDINWVPNSNYEDRMNVTLASTDIPELMVIQGKTPGFLNSAEAGAFWDLTDYLDDFDHLSTYNPDVLNNASVNGRVYGIYRGRDVMRHTALMRKDWLENLDLDVPETIDEYTEVLRAFTFDDPNGSGADDTYGLMESNIHAVLDVAHVWFGAPNQWAIEDGEFIPSFTTEEYKASLDWFKGLVEEGLVNPDFTTLSPDDLESEIFNGNGGSMVATYSNTMRLNNLFADSEGVERDDAHFMENTGTLRSPLDDQEYGFPTEGYAGFIAIPKTSVQTEEELIEVLGYLDNLSSADGLNALNHGIEGVTYEVNEDGYLVPIETEEALNLRAYEMGQISTYGDGMLEPVVVNPLQKERLRLMEMNEAAAVHNEAAPFVSETYTTRGQQLNEIISDARVLYVAGQISEDEWYAAVDRWFDSGGEQVIEEFNELYQEHN</sequence>
<dbReference type="SUPFAM" id="SSF53850">
    <property type="entry name" value="Periplasmic binding protein-like II"/>
    <property type="match status" value="1"/>
</dbReference>
<keyword evidence="8" id="KW-1185">Reference proteome</keyword>
<gene>
    <name evidence="7" type="ORF">GCM10008932_23130</name>
</gene>
<dbReference type="EMBL" id="BAAACW010000161">
    <property type="protein sequence ID" value="GAA0371163.1"/>
    <property type="molecule type" value="Genomic_DNA"/>
</dbReference>
<evidence type="ECO:0000256" key="3">
    <source>
        <dbReference type="ARBA" id="ARBA00023136"/>
    </source>
</evidence>
<keyword evidence="3" id="KW-0472">Membrane</keyword>
<evidence type="ECO:0000256" key="1">
    <source>
        <dbReference type="ARBA" id="ARBA00022475"/>
    </source>
</evidence>
<evidence type="ECO:0000313" key="8">
    <source>
        <dbReference type="Proteomes" id="UP001501166"/>
    </source>
</evidence>
<protein>
    <submittedName>
        <fullName evidence="7">Extracellular solute-binding protein</fullName>
    </submittedName>
</protein>
<accession>A0ABN0XSG2</accession>
<evidence type="ECO:0000256" key="6">
    <source>
        <dbReference type="SAM" id="SignalP"/>
    </source>
</evidence>
<dbReference type="PANTHER" id="PTHR43649:SF33">
    <property type="entry name" value="POLYGALACTURONAN_RHAMNOGALACTURONAN-BINDING PROTEIN YTCQ"/>
    <property type="match status" value="1"/>
</dbReference>
<name>A0ABN0XSG2_9LACT</name>
<dbReference type="PROSITE" id="PS51257">
    <property type="entry name" value="PROKAR_LIPOPROTEIN"/>
    <property type="match status" value="1"/>
</dbReference>
<keyword evidence="1" id="KW-1003">Cell membrane</keyword>
<dbReference type="Pfam" id="PF13416">
    <property type="entry name" value="SBP_bac_8"/>
    <property type="match status" value="1"/>
</dbReference>
<proteinExistence type="predicted"/>
<evidence type="ECO:0000313" key="7">
    <source>
        <dbReference type="EMBL" id="GAA0371163.1"/>
    </source>
</evidence>
<keyword evidence="5" id="KW-0449">Lipoprotein</keyword>
<dbReference type="InterPro" id="IPR006059">
    <property type="entry name" value="SBP"/>
</dbReference>
<evidence type="ECO:0000256" key="2">
    <source>
        <dbReference type="ARBA" id="ARBA00022729"/>
    </source>
</evidence>
<feature type="chain" id="PRO_5046922839" evidence="6">
    <location>
        <begin position="22"/>
        <end position="517"/>
    </location>
</feature>
<reference evidence="7 8" key="1">
    <citation type="journal article" date="2019" name="Int. J. Syst. Evol. Microbiol.">
        <title>The Global Catalogue of Microorganisms (GCM) 10K type strain sequencing project: providing services to taxonomists for standard genome sequencing and annotation.</title>
        <authorList>
            <consortium name="The Broad Institute Genomics Platform"/>
            <consortium name="The Broad Institute Genome Sequencing Center for Infectious Disease"/>
            <person name="Wu L."/>
            <person name="Ma J."/>
        </authorList>
    </citation>
    <scope>NUCLEOTIDE SEQUENCE [LARGE SCALE GENOMIC DNA]</scope>
    <source>
        <strain evidence="7 8">JCM 12662</strain>
    </source>
</reference>
<dbReference type="Gene3D" id="3.40.190.10">
    <property type="entry name" value="Periplasmic binding protein-like II"/>
    <property type="match status" value="2"/>
</dbReference>
<keyword evidence="4" id="KW-0564">Palmitate</keyword>
<dbReference type="RefSeq" id="WP_343756809.1">
    <property type="nucleotide sequence ID" value="NZ_BAAACW010000161.1"/>
</dbReference>
<feature type="signal peptide" evidence="6">
    <location>
        <begin position="1"/>
        <end position="21"/>
    </location>
</feature>
<dbReference type="InterPro" id="IPR050490">
    <property type="entry name" value="Bact_solute-bd_prot1"/>
</dbReference>
<keyword evidence="2 6" id="KW-0732">Signal</keyword>
<evidence type="ECO:0000256" key="5">
    <source>
        <dbReference type="ARBA" id="ARBA00023288"/>
    </source>
</evidence>